<evidence type="ECO:0000256" key="2">
    <source>
        <dbReference type="SAM" id="SignalP"/>
    </source>
</evidence>
<feature type="signal peptide" evidence="2">
    <location>
        <begin position="1"/>
        <end position="24"/>
    </location>
</feature>
<feature type="compositionally biased region" description="Polar residues" evidence="1">
    <location>
        <begin position="215"/>
        <end position="234"/>
    </location>
</feature>
<evidence type="ECO:0000256" key="1">
    <source>
        <dbReference type="SAM" id="MobiDB-lite"/>
    </source>
</evidence>
<feature type="compositionally biased region" description="Pro residues" evidence="1">
    <location>
        <begin position="166"/>
        <end position="205"/>
    </location>
</feature>
<feature type="region of interest" description="Disordered" evidence="1">
    <location>
        <begin position="103"/>
        <end position="290"/>
    </location>
</feature>
<dbReference type="PRINTS" id="PR01217">
    <property type="entry name" value="PRICHEXTENSN"/>
</dbReference>
<name>A0A6J1NR05_BICAN</name>
<dbReference type="GeneID" id="112054547"/>
<feature type="compositionally biased region" description="Basic and acidic residues" evidence="1">
    <location>
        <begin position="240"/>
        <end position="250"/>
    </location>
</feature>
<keyword evidence="3" id="KW-1185">Reference proteome</keyword>
<organism evidence="3 4">
    <name type="scientific">Bicyclus anynana</name>
    <name type="common">Squinting bush brown butterfly</name>
    <dbReference type="NCBI Taxonomy" id="110368"/>
    <lineage>
        <taxon>Eukaryota</taxon>
        <taxon>Metazoa</taxon>
        <taxon>Ecdysozoa</taxon>
        <taxon>Arthropoda</taxon>
        <taxon>Hexapoda</taxon>
        <taxon>Insecta</taxon>
        <taxon>Pterygota</taxon>
        <taxon>Neoptera</taxon>
        <taxon>Endopterygota</taxon>
        <taxon>Lepidoptera</taxon>
        <taxon>Glossata</taxon>
        <taxon>Ditrysia</taxon>
        <taxon>Papilionoidea</taxon>
        <taxon>Nymphalidae</taxon>
        <taxon>Satyrinae</taxon>
        <taxon>Satyrini</taxon>
        <taxon>Mycalesina</taxon>
        <taxon>Bicyclus</taxon>
    </lineage>
</organism>
<evidence type="ECO:0000313" key="3">
    <source>
        <dbReference type="Proteomes" id="UP001652582"/>
    </source>
</evidence>
<dbReference type="AlphaFoldDB" id="A0A6J1NR05"/>
<keyword evidence="2" id="KW-0732">Signal</keyword>
<accession>A0A6J1NR05</accession>
<evidence type="ECO:0000313" key="4">
    <source>
        <dbReference type="RefSeq" id="XP_023950140.1"/>
    </source>
</evidence>
<dbReference type="RefSeq" id="XP_023950140.1">
    <property type="nucleotide sequence ID" value="XM_024094372.2"/>
</dbReference>
<feature type="compositionally biased region" description="Polar residues" evidence="1">
    <location>
        <begin position="107"/>
        <end position="121"/>
    </location>
</feature>
<feature type="chain" id="PRO_5026856898" evidence="2">
    <location>
        <begin position="25"/>
        <end position="290"/>
    </location>
</feature>
<dbReference type="KEGG" id="bany:112054547"/>
<gene>
    <name evidence="4" type="primary">LOC112054547</name>
</gene>
<reference evidence="4" key="1">
    <citation type="submission" date="2025-08" db="UniProtKB">
        <authorList>
            <consortium name="RefSeq"/>
        </authorList>
    </citation>
    <scope>IDENTIFICATION</scope>
</reference>
<sequence>MEITLPRKMRLLPSFLFLAVSALAADNTNYYEQPMDYFDGINSNFKVNPNSKFSFNFEQTRRDQPPQIEMREEDVGRYFQTRPQTTTPTSKLSMKADRGSKHVYPMLNNNYQPQGQWSQPQVAPMPPPPKLDFSRHINPPRNPPPVWSPPAQQNVQTPNSFNNFPPQVPNVGTPPPHPAQWSQPPKPQSTPPPYYAPPAAPPKPPAGVSFAPSASYVSDSIRNNGPRQTPSLANRGSHKFSWDDVQKPEQFKQIVNQQPHPAPLSAPQSIHNKPPPPVPTLSPWYDNFGK</sequence>
<dbReference type="OrthoDB" id="7472053at2759"/>
<protein>
    <submittedName>
        <fullName evidence="4">Uncharacterized protein LOC112054547</fullName>
    </submittedName>
</protein>
<proteinExistence type="predicted"/>
<dbReference type="Proteomes" id="UP001652582">
    <property type="component" value="Chromosome 7"/>
</dbReference>
<feature type="compositionally biased region" description="Polar residues" evidence="1">
    <location>
        <begin position="151"/>
        <end position="164"/>
    </location>
</feature>